<keyword evidence="2" id="KW-1185">Reference proteome</keyword>
<sequence length="209" mass="23335">MERIEIFTGEQRRRRYIPQERAKFVAMAMQPGYRSMAGKLIQLKVNQLARRHQNGDVTYMKNKILLSVTALFLSACSSVSPNMQLATEGNDQSEVIFIRPAAFAAGANAMLIGFNDQYFGSIDNNQFMKVKMDSGTYSFQVKANGSRAFSYDVTLIPNTTMCLKSNINPAAVGVAIIPLLANTISWFELSEIPCPDDKFFADYSEVKKS</sequence>
<proteinExistence type="predicted"/>
<dbReference type="EMBL" id="PIPU01000003">
    <property type="protein sequence ID" value="RUO47874.1"/>
    <property type="molecule type" value="Genomic_DNA"/>
</dbReference>
<accession>A0A432XGJ3</accession>
<reference evidence="2" key="1">
    <citation type="journal article" date="2018" name="Front. Microbiol.">
        <title>Genome-Based Analysis Reveals the Taxonomy and Diversity of the Family Idiomarinaceae.</title>
        <authorList>
            <person name="Liu Y."/>
            <person name="Lai Q."/>
            <person name="Shao Z."/>
        </authorList>
    </citation>
    <scope>NUCLEOTIDE SEQUENCE [LARGE SCALE GENOMIC DNA]</scope>
    <source>
        <strain evidence="2">908033</strain>
    </source>
</reference>
<protein>
    <recommendedName>
        <fullName evidence="3">DUF2846 domain-containing protein</fullName>
    </recommendedName>
</protein>
<organism evidence="1 2">
    <name type="scientific">Pseudidiomarina donghaiensis</name>
    <dbReference type="NCBI Taxonomy" id="519452"/>
    <lineage>
        <taxon>Bacteria</taxon>
        <taxon>Pseudomonadati</taxon>
        <taxon>Pseudomonadota</taxon>
        <taxon>Gammaproteobacteria</taxon>
        <taxon>Alteromonadales</taxon>
        <taxon>Idiomarinaceae</taxon>
        <taxon>Pseudidiomarina</taxon>
    </lineage>
</organism>
<dbReference type="AlphaFoldDB" id="A0A432XGJ3"/>
<dbReference type="Proteomes" id="UP000286985">
    <property type="component" value="Unassembled WGS sequence"/>
</dbReference>
<evidence type="ECO:0008006" key="3">
    <source>
        <dbReference type="Google" id="ProtNLM"/>
    </source>
</evidence>
<gene>
    <name evidence="1" type="ORF">CWE24_07745</name>
</gene>
<evidence type="ECO:0000313" key="2">
    <source>
        <dbReference type="Proteomes" id="UP000286985"/>
    </source>
</evidence>
<evidence type="ECO:0000313" key="1">
    <source>
        <dbReference type="EMBL" id="RUO47874.1"/>
    </source>
</evidence>
<dbReference type="OrthoDB" id="9774685at2"/>
<comment type="caution">
    <text evidence="1">The sequence shown here is derived from an EMBL/GenBank/DDBJ whole genome shotgun (WGS) entry which is preliminary data.</text>
</comment>
<dbReference type="STRING" id="519452.SAMN04488139_1368"/>
<name>A0A432XGJ3_9GAMM</name>
<dbReference type="RefSeq" id="WP_092839501.1">
    <property type="nucleotide sequence ID" value="NZ_FPCF01000002.1"/>
</dbReference>